<evidence type="ECO:0000313" key="3">
    <source>
        <dbReference type="Proteomes" id="UP001140453"/>
    </source>
</evidence>
<feature type="compositionally biased region" description="Low complexity" evidence="1">
    <location>
        <begin position="77"/>
        <end position="93"/>
    </location>
</feature>
<gene>
    <name evidence="2" type="ORF">N0V93_004514</name>
</gene>
<feature type="compositionally biased region" description="Low complexity" evidence="1">
    <location>
        <begin position="46"/>
        <end position="60"/>
    </location>
</feature>
<feature type="compositionally biased region" description="Low complexity" evidence="1">
    <location>
        <begin position="9"/>
        <end position="20"/>
    </location>
</feature>
<dbReference type="Gene3D" id="3.30.160.60">
    <property type="entry name" value="Classic Zinc Finger"/>
    <property type="match status" value="1"/>
</dbReference>
<feature type="region of interest" description="Disordered" evidence="1">
    <location>
        <begin position="538"/>
        <end position="729"/>
    </location>
</feature>
<dbReference type="Proteomes" id="UP001140453">
    <property type="component" value="Unassembled WGS sequence"/>
</dbReference>
<feature type="compositionally biased region" description="Polar residues" evidence="1">
    <location>
        <begin position="25"/>
        <end position="38"/>
    </location>
</feature>
<name>A0A9W8YSS9_9PEZI</name>
<feature type="compositionally biased region" description="Basic and acidic residues" evidence="1">
    <location>
        <begin position="570"/>
        <end position="580"/>
    </location>
</feature>
<accession>A0A9W8YSS9</accession>
<evidence type="ECO:0000256" key="1">
    <source>
        <dbReference type="SAM" id="MobiDB-lite"/>
    </source>
</evidence>
<sequence>MASASDQRPIAAPPAVSSAPGPMPNLQSGAGITSSSTVAAHGLALTGNPTNGSNSSSSTPKVADYKSPPAHIVSDIPAAPTSSAAPSASASPSVNNFSIRPSQVHPRKNVPEPSHPPALPSTPGISTPALPKGGSTHHRMSLGFPSPKSEAMQTNQKFLDDCDRLKFGIQQALPEAVRRSVRDNWETCLLGSAFHQAFVLNASIHHATPAAIQRGMHDFGKTLIASAKTAIVEQMTTHDLDQVADLILSKASVAFYDKCLERRLKTIDAKRLINALARAERLGYEVSDVQEEEEERLQAGVNNAPAPQPQSQAPTPQHLTSASPAPGRMLYCGICFRRFSAQSAHDYHIKHKICTRSPDSPEGFKYNCQHCGQGFTTPMGLQYHNANLACGDFGESAKASFVNKPTVPAPSSGRQSHTPVPVPTIPLYLASHKPSPATPAPKTASPAPTPASAGTPNRTGDPYAHLSPEQFAALQSELREAEAAFTERMRQANLIVDPAERKAKLDGLSNSFGTKQSLVRKKYGVRLRSRRTKAEIEEERERMQYKTASEIQAEMTGISSKGPGRPPARIGDHSTPRPETKTASSAGGTGWAPANQSTTTTLTSSIAAPAHKTTASTDVSMHSPGKRRFSGGGEVSDSKRVAYGEMGGLGGSNLAEAATSDPTLPKGVGGAGTKEEPMALDDSSDESDGSSSSSSDSDSADEDIPAELPASVKQTLVRSSPPGRGSSGG</sequence>
<dbReference type="EMBL" id="JAPEVB010000003">
    <property type="protein sequence ID" value="KAJ4390915.1"/>
    <property type="molecule type" value="Genomic_DNA"/>
</dbReference>
<evidence type="ECO:0000313" key="2">
    <source>
        <dbReference type="EMBL" id="KAJ4390915.1"/>
    </source>
</evidence>
<keyword evidence="3" id="KW-1185">Reference proteome</keyword>
<feature type="region of interest" description="Disordered" evidence="1">
    <location>
        <begin position="430"/>
        <end position="463"/>
    </location>
</feature>
<feature type="region of interest" description="Disordered" evidence="1">
    <location>
        <begin position="290"/>
        <end position="322"/>
    </location>
</feature>
<feature type="compositionally biased region" description="Acidic residues" evidence="1">
    <location>
        <begin position="678"/>
        <end position="688"/>
    </location>
</feature>
<proteinExistence type="predicted"/>
<feature type="compositionally biased region" description="Low complexity" evidence="1">
    <location>
        <begin position="430"/>
        <end position="456"/>
    </location>
</feature>
<feature type="compositionally biased region" description="Low complexity" evidence="1">
    <location>
        <begin position="718"/>
        <end position="729"/>
    </location>
</feature>
<organism evidence="2 3">
    <name type="scientific">Gnomoniopsis smithogilvyi</name>
    <dbReference type="NCBI Taxonomy" id="1191159"/>
    <lineage>
        <taxon>Eukaryota</taxon>
        <taxon>Fungi</taxon>
        <taxon>Dikarya</taxon>
        <taxon>Ascomycota</taxon>
        <taxon>Pezizomycotina</taxon>
        <taxon>Sordariomycetes</taxon>
        <taxon>Sordariomycetidae</taxon>
        <taxon>Diaporthales</taxon>
        <taxon>Gnomoniaceae</taxon>
        <taxon>Gnomoniopsis</taxon>
    </lineage>
</organism>
<dbReference type="AlphaFoldDB" id="A0A9W8YSS9"/>
<reference evidence="2" key="1">
    <citation type="submission" date="2022-10" db="EMBL/GenBank/DDBJ databases">
        <title>Tapping the CABI collections for fungal endophytes: first genome assemblies for Collariella, Neodidymelliopsis, Ascochyta clinopodiicola, Didymella pomorum, Didymosphaeria variabile, Neocosmospora piperis and Neocucurbitaria cava.</title>
        <authorList>
            <person name="Hill R."/>
        </authorList>
    </citation>
    <scope>NUCLEOTIDE SEQUENCE</scope>
    <source>
        <strain evidence="2">IMI 355082</strain>
    </source>
</reference>
<comment type="caution">
    <text evidence="2">The sequence shown here is derived from an EMBL/GenBank/DDBJ whole genome shotgun (WGS) entry which is preliminary data.</text>
</comment>
<dbReference type="OrthoDB" id="37886at2759"/>
<protein>
    <submittedName>
        <fullName evidence="2">Uncharacterized protein</fullName>
    </submittedName>
</protein>
<feature type="region of interest" description="Disordered" evidence="1">
    <location>
        <begin position="1"/>
        <end position="152"/>
    </location>
</feature>